<reference evidence="1" key="1">
    <citation type="submission" date="2021-03" db="EMBL/GenBank/DDBJ databases">
        <title>Evolutionary priming and transition to the ectomycorrhizal habit in an iconic lineage of mushroom-forming fungi: is preadaptation a requirement?</title>
        <authorList>
            <consortium name="DOE Joint Genome Institute"/>
            <person name="Looney B.P."/>
            <person name="Miyauchi S."/>
            <person name="Morin E."/>
            <person name="Drula E."/>
            <person name="Courty P.E."/>
            <person name="Chicoki N."/>
            <person name="Fauchery L."/>
            <person name="Kohler A."/>
            <person name="Kuo A."/>
            <person name="LaButti K."/>
            <person name="Pangilinan J."/>
            <person name="Lipzen A."/>
            <person name="Riley R."/>
            <person name="Andreopoulos W."/>
            <person name="He G."/>
            <person name="Johnson J."/>
            <person name="Barry K.W."/>
            <person name="Grigoriev I.V."/>
            <person name="Nagy L."/>
            <person name="Hibbett D."/>
            <person name="Henrissat B."/>
            <person name="Matheny P.B."/>
            <person name="Labbe J."/>
            <person name="Martin A.F."/>
        </authorList>
    </citation>
    <scope>NUCLEOTIDE SEQUENCE</scope>
    <source>
        <strain evidence="1">BPL698</strain>
    </source>
</reference>
<dbReference type="Proteomes" id="UP001207468">
    <property type="component" value="Unassembled WGS sequence"/>
</dbReference>
<proteinExistence type="predicted"/>
<protein>
    <submittedName>
        <fullName evidence="1">Uncharacterized protein</fullName>
    </submittedName>
</protein>
<evidence type="ECO:0000313" key="2">
    <source>
        <dbReference type="Proteomes" id="UP001207468"/>
    </source>
</evidence>
<accession>A0ACC0U7A9</accession>
<dbReference type="EMBL" id="JAGFNK010000120">
    <property type="protein sequence ID" value="KAI9507574.1"/>
    <property type="molecule type" value="Genomic_DNA"/>
</dbReference>
<gene>
    <name evidence="1" type="ORF">F5148DRAFT_1149678</name>
</gene>
<comment type="caution">
    <text evidence="1">The sequence shown here is derived from an EMBL/GenBank/DDBJ whole genome shotgun (WGS) entry which is preliminary data.</text>
</comment>
<name>A0ACC0U7A9_9AGAM</name>
<sequence>MSEAKEILVHRRGGFMSASWSPFGRSGQKTYHHKPLTWTWRYNERLRVITHPSHCIPCRRWQEHHLAATMDDEEKSEEEKSLDSAYQARDRAASRPFQGRIDRLEQERDDFLEELAALRQELGNARTKLKESLDARNELQRALVDRAVDQPRKTVGCTPASPSCSSGQHKRLRLATIAHQDSSTPLCHAERDVIAIDCESEQDVPYVPPPLPPIAMTHRCSDSRTSQD</sequence>
<organism evidence="1 2">
    <name type="scientific">Russula earlei</name>
    <dbReference type="NCBI Taxonomy" id="71964"/>
    <lineage>
        <taxon>Eukaryota</taxon>
        <taxon>Fungi</taxon>
        <taxon>Dikarya</taxon>
        <taxon>Basidiomycota</taxon>
        <taxon>Agaricomycotina</taxon>
        <taxon>Agaricomycetes</taxon>
        <taxon>Russulales</taxon>
        <taxon>Russulaceae</taxon>
        <taxon>Russula</taxon>
    </lineage>
</organism>
<keyword evidence="2" id="KW-1185">Reference proteome</keyword>
<evidence type="ECO:0000313" key="1">
    <source>
        <dbReference type="EMBL" id="KAI9507574.1"/>
    </source>
</evidence>